<dbReference type="Gene3D" id="3.30.710.10">
    <property type="entry name" value="Potassium Channel Kv1.1, Chain A"/>
    <property type="match status" value="2"/>
</dbReference>
<dbReference type="PROSITE" id="PS50088">
    <property type="entry name" value="ANK_REPEAT"/>
    <property type="match status" value="1"/>
</dbReference>
<accession>A0A139AS48</accession>
<evidence type="ECO:0000256" key="3">
    <source>
        <dbReference type="PROSITE-ProRule" id="PRU00023"/>
    </source>
</evidence>
<dbReference type="PANTHER" id="PTHR46231:SF1">
    <property type="entry name" value="ANKYRIN REPEAT AND BTB_POZ DOMAIN-CONTAINING PROTEIN 1"/>
    <property type="match status" value="1"/>
</dbReference>
<dbReference type="SUPFAM" id="SSF54695">
    <property type="entry name" value="POZ domain"/>
    <property type="match status" value="2"/>
</dbReference>
<dbReference type="GO" id="GO:0005737">
    <property type="term" value="C:cytoplasm"/>
    <property type="evidence" value="ECO:0007669"/>
    <property type="project" value="TreeGrafter"/>
</dbReference>
<dbReference type="STRING" id="1344416.A0A139AS48"/>
<dbReference type="OMA" id="EGARCIY"/>
<dbReference type="EMBL" id="KQ965739">
    <property type="protein sequence ID" value="KXS19295.1"/>
    <property type="molecule type" value="Genomic_DNA"/>
</dbReference>
<dbReference type="Gene3D" id="1.25.40.20">
    <property type="entry name" value="Ankyrin repeat-containing domain"/>
    <property type="match status" value="1"/>
</dbReference>
<reference evidence="5 6" key="1">
    <citation type="journal article" date="2015" name="Genome Biol. Evol.">
        <title>Phylogenomic analyses indicate that early fungi evolved digesting cell walls of algal ancestors of land plants.</title>
        <authorList>
            <person name="Chang Y."/>
            <person name="Wang S."/>
            <person name="Sekimoto S."/>
            <person name="Aerts A.L."/>
            <person name="Choi C."/>
            <person name="Clum A."/>
            <person name="LaButti K.M."/>
            <person name="Lindquist E.A."/>
            <person name="Yee Ngan C."/>
            <person name="Ohm R.A."/>
            <person name="Salamov A.A."/>
            <person name="Grigoriev I.V."/>
            <person name="Spatafora J.W."/>
            <person name="Berbee M.L."/>
        </authorList>
    </citation>
    <scope>NUCLEOTIDE SEQUENCE [LARGE SCALE GENOMIC DNA]</scope>
    <source>
        <strain evidence="5 6">JEL478</strain>
    </source>
</reference>
<dbReference type="InterPro" id="IPR000210">
    <property type="entry name" value="BTB/POZ_dom"/>
</dbReference>
<dbReference type="Pfam" id="PF00651">
    <property type="entry name" value="BTB"/>
    <property type="match status" value="1"/>
</dbReference>
<dbReference type="InterPro" id="IPR002110">
    <property type="entry name" value="Ankyrin_rpt"/>
</dbReference>
<dbReference type="AlphaFoldDB" id="A0A139AS48"/>
<dbReference type="Pfam" id="PF12796">
    <property type="entry name" value="Ank_2"/>
    <property type="match status" value="1"/>
</dbReference>
<dbReference type="PROSITE" id="PS50297">
    <property type="entry name" value="ANK_REP_REGION"/>
    <property type="match status" value="1"/>
</dbReference>
<keyword evidence="6" id="KW-1185">Reference proteome</keyword>
<proteinExistence type="predicted"/>
<dbReference type="PANTHER" id="PTHR46231">
    <property type="entry name" value="ANKYRIN REPEAT AND BTB/POZ DOMAIN-CONTAINING PROTEIN 1"/>
    <property type="match status" value="1"/>
</dbReference>
<name>A0A139AS48_GONPJ</name>
<feature type="domain" description="BTB" evidence="4">
    <location>
        <begin position="422"/>
        <end position="499"/>
    </location>
</feature>
<evidence type="ECO:0000313" key="6">
    <source>
        <dbReference type="Proteomes" id="UP000070544"/>
    </source>
</evidence>
<protein>
    <recommendedName>
        <fullName evidence="4">BTB domain-containing protein</fullName>
    </recommendedName>
</protein>
<dbReference type="InterPro" id="IPR011333">
    <property type="entry name" value="SKP1/BTB/POZ_sf"/>
</dbReference>
<evidence type="ECO:0000256" key="2">
    <source>
        <dbReference type="ARBA" id="ARBA00023043"/>
    </source>
</evidence>
<keyword evidence="1" id="KW-0677">Repeat</keyword>
<dbReference type="PROSITE" id="PS50097">
    <property type="entry name" value="BTB"/>
    <property type="match status" value="1"/>
</dbReference>
<gene>
    <name evidence="5" type="ORF">M427DRAFT_507984</name>
</gene>
<dbReference type="GO" id="GO:0000151">
    <property type="term" value="C:ubiquitin ligase complex"/>
    <property type="evidence" value="ECO:0007669"/>
    <property type="project" value="TreeGrafter"/>
</dbReference>
<keyword evidence="2 3" id="KW-0040">ANK repeat</keyword>
<evidence type="ECO:0000256" key="1">
    <source>
        <dbReference type="ARBA" id="ARBA00022737"/>
    </source>
</evidence>
<dbReference type="InterPro" id="IPR036770">
    <property type="entry name" value="Ankyrin_rpt-contain_sf"/>
</dbReference>
<dbReference type="OrthoDB" id="684045at2759"/>
<organism evidence="5 6">
    <name type="scientific">Gonapodya prolifera (strain JEL478)</name>
    <name type="common">Monoblepharis prolifera</name>
    <dbReference type="NCBI Taxonomy" id="1344416"/>
    <lineage>
        <taxon>Eukaryota</taxon>
        <taxon>Fungi</taxon>
        <taxon>Fungi incertae sedis</taxon>
        <taxon>Chytridiomycota</taxon>
        <taxon>Chytridiomycota incertae sedis</taxon>
        <taxon>Monoblepharidomycetes</taxon>
        <taxon>Monoblepharidales</taxon>
        <taxon>Gonapodyaceae</taxon>
        <taxon>Gonapodya</taxon>
    </lineage>
</organism>
<feature type="repeat" description="ANK" evidence="3">
    <location>
        <begin position="60"/>
        <end position="92"/>
    </location>
</feature>
<dbReference type="InterPro" id="IPR044515">
    <property type="entry name" value="ABTB1"/>
</dbReference>
<dbReference type="SMART" id="SM00225">
    <property type="entry name" value="BTB"/>
    <property type="match status" value="2"/>
</dbReference>
<evidence type="ECO:0000259" key="4">
    <source>
        <dbReference type="PROSITE" id="PS50097"/>
    </source>
</evidence>
<dbReference type="SUPFAM" id="SSF48403">
    <property type="entry name" value="Ankyrin repeat"/>
    <property type="match status" value="1"/>
</dbReference>
<sequence length="671" mass="74983">MRILTTLGLPITTQRFTAALKAADHPLFVSLVEAVKAGDLSTVKRLVDTQEVPINQRDQWDATPLYWASFCGRKEVVEFLLDRGAECDPTTFEGERAIYGALTDEIRNLLRSYQYSSKQMDGLHDYAIFFHNLFSDATYADIFFHLPSDELELSSDFAPVSVLPAHRFVLARSSYLAAMLSTTWWGVRDVRVSRKVPPIIFYATMRYVYTSLFDPDTVPDFLMQDWLKVATTWRLPNLASAIRDHMEEGAAEFEAPNVVRVFRRAKGLARRRNIGAAIGEVQKGMVHYAVESVETNFGDVREEFGEVVESNGHESKGKDQGDIAFDKEVPKIPTVPPTLVHVFQSTPTTPKTTLLRRQFSFLRDETLKPFALANASTTSGTVVPATSHLPTTLGTGLDAEPGPDYDAHLTGLSHLFIRSTRPDVLLCCEGRIVPSHTAILVKRCEWFAARLEGGWGGAKATSGEFEGARIVDVGEACGSEEVVKVVVEWIYTDEIDNYMEEDIVLQVMSAADMLLLERLKSSVSNFVISRAAAWGPLDNLEIYSAAVEYKLPKLETWCVKNIASDLETYLSPNNRPSFLRTVLSSAAWVRDRDVLDTIPLVDELRYFIGRRFGVDEAEWDIVLDGIRQGTVRVGDWVEGKAVDSQKLARWESFVACVDLLDEALTEVGVEV</sequence>
<evidence type="ECO:0000313" key="5">
    <source>
        <dbReference type="EMBL" id="KXS19295.1"/>
    </source>
</evidence>
<dbReference type="Proteomes" id="UP000070544">
    <property type="component" value="Unassembled WGS sequence"/>
</dbReference>